<evidence type="ECO:0000256" key="1">
    <source>
        <dbReference type="SAM" id="MobiDB-lite"/>
    </source>
</evidence>
<feature type="region of interest" description="Disordered" evidence="1">
    <location>
        <begin position="210"/>
        <end position="231"/>
    </location>
</feature>
<feature type="region of interest" description="Disordered" evidence="1">
    <location>
        <begin position="89"/>
        <end position="113"/>
    </location>
</feature>
<evidence type="ECO:0000313" key="3">
    <source>
        <dbReference type="Proteomes" id="UP001174677"/>
    </source>
</evidence>
<evidence type="ECO:0000313" key="2">
    <source>
        <dbReference type="EMBL" id="KAJ9141402.1"/>
    </source>
</evidence>
<dbReference type="PANTHER" id="PTHR34130:SF3">
    <property type="entry name" value="DUF1645 FAMILY PROTEIN"/>
    <property type="match status" value="1"/>
</dbReference>
<comment type="caution">
    <text evidence="2">The sequence shown here is derived from an EMBL/GenBank/DDBJ whole genome shotgun (WGS) entry which is preliminary data.</text>
</comment>
<gene>
    <name evidence="2" type="ORF">P3X46_031941</name>
</gene>
<protein>
    <submittedName>
        <fullName evidence="2">Uncharacterized protein</fullName>
    </submittedName>
</protein>
<dbReference type="Proteomes" id="UP001174677">
    <property type="component" value="Chromosome 17"/>
</dbReference>
<organism evidence="2 3">
    <name type="scientific">Hevea brasiliensis</name>
    <name type="common">Para rubber tree</name>
    <name type="synonym">Siphonia brasiliensis</name>
    <dbReference type="NCBI Taxonomy" id="3981"/>
    <lineage>
        <taxon>Eukaryota</taxon>
        <taxon>Viridiplantae</taxon>
        <taxon>Streptophyta</taxon>
        <taxon>Embryophyta</taxon>
        <taxon>Tracheophyta</taxon>
        <taxon>Spermatophyta</taxon>
        <taxon>Magnoliopsida</taxon>
        <taxon>eudicotyledons</taxon>
        <taxon>Gunneridae</taxon>
        <taxon>Pentapetalae</taxon>
        <taxon>rosids</taxon>
        <taxon>fabids</taxon>
        <taxon>Malpighiales</taxon>
        <taxon>Euphorbiaceae</taxon>
        <taxon>Crotonoideae</taxon>
        <taxon>Micrandreae</taxon>
        <taxon>Hevea</taxon>
    </lineage>
</organism>
<keyword evidence="3" id="KW-1185">Reference proteome</keyword>
<dbReference type="EMBL" id="JARPOI010000017">
    <property type="protein sequence ID" value="KAJ9141402.1"/>
    <property type="molecule type" value="Genomic_DNA"/>
</dbReference>
<accession>A0ABQ9KNB8</accession>
<feature type="compositionally biased region" description="Acidic residues" evidence="1">
    <location>
        <begin position="14"/>
        <end position="24"/>
    </location>
</feature>
<sequence>MGEYTGVRCHREEEEVEEEEEEEALSLCDLPLEDDNREMISNMSTHSRRTSSEPSEFFEFFSDLSSEMCSADDVIFCGKLVPLNKDLSPPIQTLKTHPHQDKRRNSFCRRSESLSGLHSSVSRSNSINATKLMMRNSRSLDYRKLERFSTSRTSPESYKTIDRNSSVRSIGKVDGMVKKAAKPRWYVLMFGVVKPPTEMELRDIKSRQVRRNSSTMMFPPPLSDTVKKPPVGKGSSKLLRVLSCRDHASVAVTTSFYIPPA</sequence>
<dbReference type="PANTHER" id="PTHR34130">
    <property type="entry name" value="OS08G0243800 PROTEIN"/>
    <property type="match status" value="1"/>
</dbReference>
<reference evidence="2" key="1">
    <citation type="journal article" date="2023" name="Plant Biotechnol. J.">
        <title>Chromosome-level wild Hevea brasiliensis genome provides new tools for genomic-assisted breeding and valuable loci to elevate rubber yield.</title>
        <authorList>
            <person name="Cheng H."/>
            <person name="Song X."/>
            <person name="Hu Y."/>
            <person name="Wu T."/>
            <person name="Yang Q."/>
            <person name="An Z."/>
            <person name="Feng S."/>
            <person name="Deng Z."/>
            <person name="Wu W."/>
            <person name="Zeng X."/>
            <person name="Tu M."/>
            <person name="Wang X."/>
            <person name="Huang H."/>
        </authorList>
    </citation>
    <scope>NUCLEOTIDE SEQUENCE</scope>
    <source>
        <strain evidence="2">MT/VB/25A 57/8</strain>
    </source>
</reference>
<feature type="region of interest" description="Disordered" evidence="1">
    <location>
        <begin position="1"/>
        <end position="25"/>
    </location>
</feature>
<proteinExistence type="predicted"/>
<feature type="compositionally biased region" description="Basic residues" evidence="1">
    <location>
        <begin position="96"/>
        <end position="107"/>
    </location>
</feature>
<name>A0ABQ9KNB8_HEVBR</name>